<dbReference type="Pfam" id="PF12847">
    <property type="entry name" value="Methyltransf_18"/>
    <property type="match status" value="1"/>
</dbReference>
<reference evidence="1 2" key="1">
    <citation type="submission" date="2016-09" db="EMBL/GenBank/DDBJ databases">
        <title>Genomic analysis reveals versatility of anaerobic energy metabolism of Geosporobacter ferrireducens IRF9 of phylum Firmicutes.</title>
        <authorList>
            <person name="Kim S.-J."/>
        </authorList>
    </citation>
    <scope>NUCLEOTIDE SEQUENCE [LARGE SCALE GENOMIC DNA]</scope>
    <source>
        <strain evidence="1 2">IRF9</strain>
    </source>
</reference>
<dbReference type="PANTHER" id="PTHR38451">
    <property type="entry name" value="TRNA (ADENINE(22)-N(1))-METHYLTRANSFERASE"/>
    <property type="match status" value="1"/>
</dbReference>
<sequence>MKLKPRLLAIAQMVKNNSVVADIGTDHGYIPVYLINHEIARKVIAADINRGPLNSANSTIKAHGLENYIETRLGSGLEVLLPGEVDTVIIAGMGGLLIRDLLNARPDIVQTVTTFILQPMVAQDELRKWLIHNSFQIVEEKLVKEDHRIYEIMVVQKGHQEIPDDLYYDIGIKLIENKDPLLREFLLKHIQKNKVIIEGLKDQSSEEGCAKRLSCREKLEKLEEVLQWLNQEEKLLK</sequence>
<gene>
    <name evidence="1" type="ORF">Gferi_02170</name>
</gene>
<dbReference type="InterPro" id="IPR029063">
    <property type="entry name" value="SAM-dependent_MTases_sf"/>
</dbReference>
<dbReference type="InterPro" id="IPR006901">
    <property type="entry name" value="TrmK"/>
</dbReference>
<dbReference type="STRING" id="1424294.Gferi_02170"/>
<dbReference type="GO" id="GO:0160105">
    <property type="term" value="F:tRNA (adenine(22)-N1)-methyltransferase activity"/>
    <property type="evidence" value="ECO:0007669"/>
    <property type="project" value="InterPro"/>
</dbReference>
<accession>A0A1D8GC74</accession>
<dbReference type="EMBL" id="CP017269">
    <property type="protein sequence ID" value="AOT68501.1"/>
    <property type="molecule type" value="Genomic_DNA"/>
</dbReference>
<name>A0A1D8GC74_9FIRM</name>
<keyword evidence="2" id="KW-1185">Reference proteome</keyword>
<protein>
    <recommendedName>
        <fullName evidence="3">SAM-dependent methyltransferase</fullName>
    </recommendedName>
</protein>
<organism evidence="1 2">
    <name type="scientific">Geosporobacter ferrireducens</name>
    <dbReference type="NCBI Taxonomy" id="1424294"/>
    <lineage>
        <taxon>Bacteria</taxon>
        <taxon>Bacillati</taxon>
        <taxon>Bacillota</taxon>
        <taxon>Clostridia</taxon>
        <taxon>Peptostreptococcales</taxon>
        <taxon>Thermotaleaceae</taxon>
        <taxon>Geosporobacter</taxon>
    </lineage>
</organism>
<evidence type="ECO:0000313" key="2">
    <source>
        <dbReference type="Proteomes" id="UP000095743"/>
    </source>
</evidence>
<evidence type="ECO:0000313" key="1">
    <source>
        <dbReference type="EMBL" id="AOT68501.1"/>
    </source>
</evidence>
<dbReference type="Gene3D" id="3.40.50.150">
    <property type="entry name" value="Vaccinia Virus protein VP39"/>
    <property type="match status" value="1"/>
</dbReference>
<dbReference type="RefSeq" id="WP_069974077.1">
    <property type="nucleotide sequence ID" value="NZ_CP017269.1"/>
</dbReference>
<evidence type="ECO:0008006" key="3">
    <source>
        <dbReference type="Google" id="ProtNLM"/>
    </source>
</evidence>
<dbReference type="PANTHER" id="PTHR38451:SF1">
    <property type="entry name" value="TRNA (ADENINE(22)-N(1))-METHYLTRANSFERASE"/>
    <property type="match status" value="1"/>
</dbReference>
<dbReference type="PIRSF" id="PIRSF018637">
    <property type="entry name" value="TrmK"/>
    <property type="match status" value="1"/>
</dbReference>
<dbReference type="AlphaFoldDB" id="A0A1D8GC74"/>
<dbReference type="KEGG" id="gfe:Gferi_02170"/>
<dbReference type="Proteomes" id="UP000095743">
    <property type="component" value="Chromosome"/>
</dbReference>
<proteinExistence type="predicted"/>
<dbReference type="SUPFAM" id="SSF53335">
    <property type="entry name" value="S-adenosyl-L-methionine-dependent methyltransferases"/>
    <property type="match status" value="1"/>
</dbReference>